<comment type="similarity">
    <text evidence="1">Belongs to the short-chain dehydrogenases/reductases (SDR) family.</text>
</comment>
<organism evidence="4 5">
    <name type="scientific">Schizophyllum amplum</name>
    <dbReference type="NCBI Taxonomy" id="97359"/>
    <lineage>
        <taxon>Eukaryota</taxon>
        <taxon>Fungi</taxon>
        <taxon>Dikarya</taxon>
        <taxon>Basidiomycota</taxon>
        <taxon>Agaricomycotina</taxon>
        <taxon>Agaricomycetes</taxon>
        <taxon>Agaricomycetidae</taxon>
        <taxon>Agaricales</taxon>
        <taxon>Schizophyllaceae</taxon>
        <taxon>Schizophyllum</taxon>
    </lineage>
</organism>
<evidence type="ECO:0000313" key="5">
    <source>
        <dbReference type="Proteomes" id="UP000320762"/>
    </source>
</evidence>
<reference evidence="4 5" key="1">
    <citation type="journal article" date="2019" name="New Phytol.">
        <title>Comparative genomics reveals unique wood-decay strategies and fruiting body development in the Schizophyllaceae.</title>
        <authorList>
            <person name="Almasi E."/>
            <person name="Sahu N."/>
            <person name="Krizsan K."/>
            <person name="Balint B."/>
            <person name="Kovacs G.M."/>
            <person name="Kiss B."/>
            <person name="Cseklye J."/>
            <person name="Drula E."/>
            <person name="Henrissat B."/>
            <person name="Nagy I."/>
            <person name="Chovatia M."/>
            <person name="Adam C."/>
            <person name="LaButti K."/>
            <person name="Lipzen A."/>
            <person name="Riley R."/>
            <person name="Grigoriev I.V."/>
            <person name="Nagy L.G."/>
        </authorList>
    </citation>
    <scope>NUCLEOTIDE SEQUENCE [LARGE SCALE GENOMIC DNA]</scope>
    <source>
        <strain evidence="4 5">NL-1724</strain>
    </source>
</reference>
<dbReference type="InterPro" id="IPR002347">
    <property type="entry name" value="SDR_fam"/>
</dbReference>
<dbReference type="PRINTS" id="PR00081">
    <property type="entry name" value="GDHRDH"/>
</dbReference>
<dbReference type="Gene3D" id="3.40.50.720">
    <property type="entry name" value="NAD(P)-binding Rossmann-like Domain"/>
    <property type="match status" value="1"/>
</dbReference>
<evidence type="ECO:0008006" key="6">
    <source>
        <dbReference type="Google" id="ProtNLM"/>
    </source>
</evidence>
<keyword evidence="3" id="KW-0560">Oxidoreductase</keyword>
<evidence type="ECO:0000256" key="1">
    <source>
        <dbReference type="ARBA" id="ARBA00006484"/>
    </source>
</evidence>
<dbReference type="AlphaFoldDB" id="A0A550CVN8"/>
<keyword evidence="2" id="KW-0521">NADP</keyword>
<dbReference type="PANTHER" id="PTHR43544:SF7">
    <property type="entry name" value="NADB-LER2"/>
    <property type="match status" value="1"/>
</dbReference>
<dbReference type="Proteomes" id="UP000320762">
    <property type="component" value="Unassembled WGS sequence"/>
</dbReference>
<sequence length="248" mass="26535">MTTSSTVYLVSGANRGLGLAFTTLLSERPDTIVFAGARNPETAADLHALAAQRPGQVHIVQLESSDKEGNARAVEHIKHTAGTLDVVIANASICKWMGPLRDAPVEEMREQFDVNVVGTLVLFQAAYPLMKASPTKKFVIISAKGGSITIGPDYGTPLGPYGCSKAAENWVAKKLHLENEDFVIFPIYAASVSTDMYGFAQQNDAMLASIPGATAEDSVRDVMRIVDSATRDTVGGKFMDVSGNVNDW</sequence>
<dbReference type="PANTHER" id="PTHR43544">
    <property type="entry name" value="SHORT-CHAIN DEHYDROGENASE/REDUCTASE"/>
    <property type="match status" value="1"/>
</dbReference>
<dbReference type="Pfam" id="PF00106">
    <property type="entry name" value="adh_short"/>
    <property type="match status" value="1"/>
</dbReference>
<evidence type="ECO:0000256" key="2">
    <source>
        <dbReference type="ARBA" id="ARBA00022857"/>
    </source>
</evidence>
<proteinExistence type="inferred from homology"/>
<dbReference type="GO" id="GO:0016491">
    <property type="term" value="F:oxidoreductase activity"/>
    <property type="evidence" value="ECO:0007669"/>
    <property type="project" value="UniProtKB-KW"/>
</dbReference>
<dbReference type="EMBL" id="VDMD01000001">
    <property type="protein sequence ID" value="TRM68845.1"/>
    <property type="molecule type" value="Genomic_DNA"/>
</dbReference>
<comment type="caution">
    <text evidence="4">The sequence shown here is derived from an EMBL/GenBank/DDBJ whole genome shotgun (WGS) entry which is preliminary data.</text>
</comment>
<dbReference type="InterPro" id="IPR036291">
    <property type="entry name" value="NAD(P)-bd_dom_sf"/>
</dbReference>
<protein>
    <recommendedName>
        <fullName evidence="6">NAD(P)-binding protein</fullName>
    </recommendedName>
</protein>
<evidence type="ECO:0000313" key="4">
    <source>
        <dbReference type="EMBL" id="TRM68845.1"/>
    </source>
</evidence>
<dbReference type="GO" id="GO:0005737">
    <property type="term" value="C:cytoplasm"/>
    <property type="evidence" value="ECO:0007669"/>
    <property type="project" value="TreeGrafter"/>
</dbReference>
<accession>A0A550CVN8</accession>
<keyword evidence="5" id="KW-1185">Reference proteome</keyword>
<dbReference type="InterPro" id="IPR051468">
    <property type="entry name" value="Fungal_SecMetab_SDRs"/>
</dbReference>
<dbReference type="OrthoDB" id="9876299at2759"/>
<evidence type="ECO:0000256" key="3">
    <source>
        <dbReference type="ARBA" id="ARBA00023002"/>
    </source>
</evidence>
<gene>
    <name evidence="4" type="ORF">BD626DRAFT_446376</name>
</gene>
<dbReference type="SUPFAM" id="SSF51735">
    <property type="entry name" value="NAD(P)-binding Rossmann-fold domains"/>
    <property type="match status" value="1"/>
</dbReference>
<name>A0A550CVN8_9AGAR</name>